<dbReference type="Gene3D" id="2.160.20.10">
    <property type="entry name" value="Single-stranded right-handed beta-helix, Pectin lyase-like"/>
    <property type="match status" value="1"/>
</dbReference>
<protein>
    <submittedName>
        <fullName evidence="2">Uncharacterized protein</fullName>
    </submittedName>
</protein>
<dbReference type="InterPro" id="IPR006626">
    <property type="entry name" value="PbH1"/>
</dbReference>
<sequence>MWTLGMQQFFRRAVSTRTLVITAALLGLAALQAGAFTLNVVDGNGTPITTPFRYLVEVDNTFDTDPTVDKVTPTANQASFAIHNSYAPLAMLQNTDPAQPAQGMATGPVAIDVDPAKRYYVSVMPNSGYALSGTQVPANAGSVTVVVNQMPLPTAQISVFVFRDHWPINNAPDNLQQEPGIGGASVVISDAWGGPLWTDAFGNPLGTTYQFDAVTGAPTLDTAGNPIVVAYGTGTVTTLTEADYCKAQGFAVDSTPVPERQSICDTNTPVTADPSLNPWNLMPGEALIKYLRPGKYGVIVYPPHDGKAYILTSTIEGTPTVDAWVMADEPRFFIEQFGAASPWHMFYGFVVPAELPWNITDTNDPHYVDRTTATGVIRGQNRFNHYAAPPNNMTFDIGPPVADCWVGINDGITGQGLYAAPCDATSNFAINNVPDNSYQLVTWDKPLDALFGFHPVQVPDPVNGSRDINRTWMSNRWFGTLVGNVFKDDGGSNPAKAHNGFRDPGEVGIMSQAVNIRFRDGTIYQATVTDPEGDYSLPEVFPFFKWLVTEIDFLRYKATGMTTAVDKGGTIPAASGWTIPSFDQLAPQSQATVNSNTGNNLSRTETGPVLLQAMQLYLNQTNVIDWGKDLYGPGPDGQYGTPDDENGGIAGIVHYAVTRAEDDPRIAVAEIWEPGIPDVQVALYDDSNGDQVIDCFDAAGAIDPTCALGGGQPRPADVDNYPFNWNPMVAPGPTYTRGPEDVDRNNNGTFDFGDAVQIVYTDSWNDNKPTGCIHQSLPVVHGSTVAECYDGYGTWNQVRPGVFDGGYAFFDHYERSLGAGFGTDTPIPLTSGTYIVEAATPPGYELLKEENKNVDFGEQYIPSIKILPPVCVGDPHTVPTYLTFNSDGTTALPGVDSADLIAAPYAGTTRPLCDRKQVAVVSSVNAAANFFLLTEVPKAARGVGFINNDVAPEFNAASPAFGEKMSPSWLPVSLRDWAGHEVAHTYSDEFGTYEFLAPGTYSVDQASPSGVTLSMLNIILNDPLMQDPANPTGPRISDPHFDPNYAITPWVFQFEPGRTSYIDSPIVPTAAFVGYPSTSLDVNPADGVPVIDAVSSNNGPGALACAIGDTLTITSAGPTQVPNPDYDPAVSGSSAVITRDFGFGATQGGVTLNGVALTVTSWSDSTITATIPSDLTPGGPLYVTRGDNGNKNRLAVSVVFGGCTAGKDIFVTETGSATPDGSSANPFGSIQAAIDDANTVAGDRILVAAGTYNENVILYKEVTLQGSGRGTIINGRPSSQAIIQNWRDKLTGLGGNVNAANEVPVILVMGNATGNAFVAGGDHAKVDGFYLTGSTVGGGLYIIDGGSQVEISNNEITGNQGQYGGGITVGVPQQVKNNPDVFIHDNLVLKNSGVNGGGGISLYSGSTNYLVANNLVEGNFSRWFGAGISHIGTSGGGRIQDNIIALNEVFYFAPGGGDGGGIFVGNETGGTGSGSVVINANLIQSNMSGAGYGGGIRISGLNTAADLGATAKIYNNMIVNNVAAMGGGGISLQDAINVDISNNTIANNDSTATALAAFPTGNLDPSTPMPAGIQANVHSGALATAAGTAIPNPTLVNNIIYQNRAYHHQGINVGGAAITLDGVWDLGITGEAVPGTSALNPTRSLLTSSTGFNGEDYSAGGNIIGDPQFVLSYQNTLQSAATLDEGGNNISVRFAELNIGLGDYHITLTSPAVDAGQTVTPTELSFDYDGDVRPTGPAEDLGADENSSFRVVSPNGGEVLAAGSVVTVSWTPLATAASYLLRYSTDGGTTWVWLQNNVVGTSYNWTIPNVATSQALFRVNAKDGTGAFIGNDFSDATFTIRQAPLVVYPNGGETLTAGSQVTLSWQAVDAAVDYLVRYSTDNGVTWTFLQNVTGTSFNWVVPNVATSQALIRVNARDVAGNFIGNDFSDATFTIRQAPLVVYPNGGETLIAGSQVTLSWQAVDAAASYLLRYSTDGGTTWLWVQDNVVGTSYNWTVPSVTTSQALFRVNAKDGTGAFIGNDFSDATFTIQ</sequence>
<accession>A0A2K2HAE9</accession>
<gene>
    <name evidence="2" type="ORF">C2E25_08235</name>
</gene>
<dbReference type="InterPro" id="IPR012334">
    <property type="entry name" value="Pectin_lyas_fold"/>
</dbReference>
<feature type="signal peptide" evidence="1">
    <location>
        <begin position="1"/>
        <end position="35"/>
    </location>
</feature>
<evidence type="ECO:0000256" key="1">
    <source>
        <dbReference type="SAM" id="SignalP"/>
    </source>
</evidence>
<dbReference type="InterPro" id="IPR011050">
    <property type="entry name" value="Pectin_lyase_fold/virulence"/>
</dbReference>
<dbReference type="Gene3D" id="2.60.40.10">
    <property type="entry name" value="Immunoglobulins"/>
    <property type="match status" value="3"/>
</dbReference>
<dbReference type="SUPFAM" id="SSF51126">
    <property type="entry name" value="Pectin lyase-like"/>
    <property type="match status" value="1"/>
</dbReference>
<dbReference type="SMART" id="SM00710">
    <property type="entry name" value="PbH1"/>
    <property type="match status" value="8"/>
</dbReference>
<comment type="caution">
    <text evidence="2">The sequence shown here is derived from an EMBL/GenBank/DDBJ whole genome shotgun (WGS) entry which is preliminary data.</text>
</comment>
<organism evidence="2 3">
    <name type="scientific">Geothermobacter hydrogeniphilus</name>
    <dbReference type="NCBI Taxonomy" id="1969733"/>
    <lineage>
        <taxon>Bacteria</taxon>
        <taxon>Pseudomonadati</taxon>
        <taxon>Thermodesulfobacteriota</taxon>
        <taxon>Desulfuromonadia</taxon>
        <taxon>Desulfuromonadales</taxon>
        <taxon>Geothermobacteraceae</taxon>
        <taxon>Geothermobacter</taxon>
    </lineage>
</organism>
<proteinExistence type="predicted"/>
<dbReference type="InterPro" id="IPR013783">
    <property type="entry name" value="Ig-like_fold"/>
</dbReference>
<name>A0A2K2HAE9_9BACT</name>
<dbReference type="SUPFAM" id="SSF50939">
    <property type="entry name" value="Sialidases"/>
    <property type="match status" value="1"/>
</dbReference>
<keyword evidence="1" id="KW-0732">Signal</keyword>
<evidence type="ECO:0000313" key="2">
    <source>
        <dbReference type="EMBL" id="PNU20284.1"/>
    </source>
</evidence>
<dbReference type="InterPro" id="IPR036278">
    <property type="entry name" value="Sialidase_sf"/>
</dbReference>
<evidence type="ECO:0000313" key="3">
    <source>
        <dbReference type="Proteomes" id="UP000236340"/>
    </source>
</evidence>
<reference evidence="2 3" key="1">
    <citation type="journal article" date="2018" name="Genome Announc.">
        <title>Genome Sequence of Geothermobacter sp. HR-1 Iron Reducer from the Loihi Seamount.</title>
        <authorList>
            <person name="Smith H."/>
            <person name="Abuyen K."/>
            <person name="Tremblay J."/>
            <person name="Savalia P."/>
            <person name="Perez-Rodriguez I."/>
            <person name="Emerson D."/>
            <person name="Tully B."/>
            <person name="Amend J."/>
        </authorList>
    </citation>
    <scope>NUCLEOTIDE SEQUENCE [LARGE SCALE GENOMIC DNA]</scope>
    <source>
        <strain evidence="2 3">HR-1</strain>
    </source>
</reference>
<dbReference type="EMBL" id="PPFX01000015">
    <property type="protein sequence ID" value="PNU20284.1"/>
    <property type="molecule type" value="Genomic_DNA"/>
</dbReference>
<feature type="chain" id="PRO_5014403532" evidence="1">
    <location>
        <begin position="36"/>
        <end position="2030"/>
    </location>
</feature>
<dbReference type="Proteomes" id="UP000236340">
    <property type="component" value="Unassembled WGS sequence"/>
</dbReference>